<accession>A0ABS1U9Y6</accession>
<dbReference type="InterPro" id="IPR046342">
    <property type="entry name" value="CBS_dom_sf"/>
</dbReference>
<protein>
    <submittedName>
        <fullName evidence="4">CBS domain-containing protein</fullName>
    </submittedName>
</protein>
<reference evidence="4 5" key="1">
    <citation type="submission" date="2021-01" db="EMBL/GenBank/DDBJ databases">
        <title>Belnapia mucosa sp. nov. and Belnapia arida sp. nov., isolated from the Tabernas Desert (Almeria, Spain).</title>
        <authorList>
            <person name="Molina-Menor E."/>
            <person name="Vidal-Verdu A."/>
            <person name="Calonge A."/>
            <person name="Satari L."/>
            <person name="Pereto J."/>
            <person name="Porcar M."/>
        </authorList>
    </citation>
    <scope>NUCLEOTIDE SEQUENCE [LARGE SCALE GENOMIC DNA]</scope>
    <source>
        <strain evidence="4 5">T18</strain>
    </source>
</reference>
<dbReference type="Gene3D" id="3.10.580.10">
    <property type="entry name" value="CBS-domain"/>
    <property type="match status" value="1"/>
</dbReference>
<organism evidence="4 5">
    <name type="scientific">Belnapia arida</name>
    <dbReference type="NCBI Taxonomy" id="2804533"/>
    <lineage>
        <taxon>Bacteria</taxon>
        <taxon>Pseudomonadati</taxon>
        <taxon>Pseudomonadota</taxon>
        <taxon>Alphaproteobacteria</taxon>
        <taxon>Acetobacterales</taxon>
        <taxon>Roseomonadaceae</taxon>
        <taxon>Belnapia</taxon>
    </lineage>
</organism>
<dbReference type="CDD" id="cd04623">
    <property type="entry name" value="CBS_pair_bac_euk"/>
    <property type="match status" value="1"/>
</dbReference>
<dbReference type="RefSeq" id="WP_202834719.1">
    <property type="nucleotide sequence ID" value="NZ_JAETWB010000028.1"/>
</dbReference>
<dbReference type="SUPFAM" id="SSF54631">
    <property type="entry name" value="CBS-domain pair"/>
    <property type="match status" value="1"/>
</dbReference>
<gene>
    <name evidence="4" type="ORF">JMJ56_26270</name>
</gene>
<dbReference type="EMBL" id="JAETWB010000028">
    <property type="protein sequence ID" value="MBL6081500.1"/>
    <property type="molecule type" value="Genomic_DNA"/>
</dbReference>
<dbReference type="InterPro" id="IPR051257">
    <property type="entry name" value="Diverse_CBS-Domain"/>
</dbReference>
<keyword evidence="1 2" id="KW-0129">CBS domain</keyword>
<feature type="domain" description="CBS" evidence="3">
    <location>
        <begin position="14"/>
        <end position="72"/>
    </location>
</feature>
<evidence type="ECO:0000256" key="1">
    <source>
        <dbReference type="ARBA" id="ARBA00023122"/>
    </source>
</evidence>
<proteinExistence type="predicted"/>
<comment type="caution">
    <text evidence="4">The sequence shown here is derived from an EMBL/GenBank/DDBJ whole genome shotgun (WGS) entry which is preliminary data.</text>
</comment>
<keyword evidence="5" id="KW-1185">Reference proteome</keyword>
<dbReference type="PROSITE" id="PS51371">
    <property type="entry name" value="CBS"/>
    <property type="match status" value="2"/>
</dbReference>
<evidence type="ECO:0000259" key="3">
    <source>
        <dbReference type="PROSITE" id="PS51371"/>
    </source>
</evidence>
<dbReference type="PANTHER" id="PTHR43080">
    <property type="entry name" value="CBS DOMAIN-CONTAINING PROTEIN CBSX3, MITOCHONDRIAL"/>
    <property type="match status" value="1"/>
</dbReference>
<dbReference type="SMART" id="SM00116">
    <property type="entry name" value="CBS"/>
    <property type="match status" value="2"/>
</dbReference>
<dbReference type="InterPro" id="IPR044725">
    <property type="entry name" value="CBSX3_CBS_dom"/>
</dbReference>
<evidence type="ECO:0000313" key="5">
    <source>
        <dbReference type="Proteomes" id="UP000660885"/>
    </source>
</evidence>
<feature type="domain" description="CBS" evidence="3">
    <location>
        <begin position="80"/>
        <end position="135"/>
    </location>
</feature>
<evidence type="ECO:0000256" key="2">
    <source>
        <dbReference type="PROSITE-ProRule" id="PRU00703"/>
    </source>
</evidence>
<sequence>MKRTWKTVAELLGPRRGTVLSIPADATVHAALERLAEHDVGVLVVLDDGKPIGIFSERDLARKVELRGRTAKGTMVRDVMTPQVIYVTPEHTLDQCMVLMRADRVRHLVVVEDGRVVGMVSARDILVDAAAEAEKHIRGLEADRLVMTTNTGAY</sequence>
<name>A0ABS1U9Y6_9PROT</name>
<evidence type="ECO:0000313" key="4">
    <source>
        <dbReference type="EMBL" id="MBL6081500.1"/>
    </source>
</evidence>
<dbReference type="Pfam" id="PF00571">
    <property type="entry name" value="CBS"/>
    <property type="match status" value="2"/>
</dbReference>
<dbReference type="Proteomes" id="UP000660885">
    <property type="component" value="Unassembled WGS sequence"/>
</dbReference>
<dbReference type="InterPro" id="IPR000644">
    <property type="entry name" value="CBS_dom"/>
</dbReference>
<dbReference type="PANTHER" id="PTHR43080:SF2">
    <property type="entry name" value="CBS DOMAIN-CONTAINING PROTEIN"/>
    <property type="match status" value="1"/>
</dbReference>